<feature type="region of interest" description="Disordered" evidence="5">
    <location>
        <begin position="203"/>
        <end position="229"/>
    </location>
</feature>
<evidence type="ECO:0000256" key="3">
    <source>
        <dbReference type="ARBA" id="ARBA00023242"/>
    </source>
</evidence>
<dbReference type="InterPro" id="IPR036600">
    <property type="entry name" value="PAH_sf"/>
</dbReference>
<feature type="region of interest" description="Disordered" evidence="5">
    <location>
        <begin position="1"/>
        <end position="37"/>
    </location>
</feature>
<sequence length="753" mass="86103">MRRPTDDTNSSESPSASSPGKSYVQLPNPGGGGGSIGGTINYEKKLTTQDALSYLKDVKKKFQHQKGIYNKFCEFLRDFKAQRIDISCLIERVNELFKGHNHLISGFNTFLPKGLEITLDEDEEDEVEEEEEAPPKKTAESLALVNKILIDNDPQPDSSVASLGDCGHSVDCSDLNLDKAVHIEPRKLVEKENIERISRDLDYDGEAEEQGNLHHSPKKGKPSTRSESFEAYSVPTASHYEKNNLKESLCNEEHLSGPRKGKESKDKYIGKSFQLRSKDKYNGKSIQELDLSDCYPIHKTGALDLNDNWVCVNPDYSFKYRHINKYEESLFKCEDDRFELDILLSSAGSAAERGEELLNSIIEKKISLEEGSFVVEDHFTALNLRCIERLYGDHGLEVKEIIRKNPAAALPVILARLKQKQEEWKKCRDDLNLAWADVYAKHHYKSLDHRSFSFKQQDSKYLSAKALVSEIKDLKKKSLKEDNVPHLEYEYLDTSIHEDVFKLVHFSCEEIFSNKEKMSKVLKLWNSFLELMVGVPPRSKDGDPASKDVTTCSADKRSGDVGERLARVFYGNDDFYVLFRLHRILYERISSAKTYCTGCGEMNRRNTKDTTGSPPDPYARFMSALFSLLNGSVENYEFEDECRAIIGNHSYFLFTLDKLLYSLVKQLQAVVADAMDNKLLHLYESEKPDTVYYENARILLHKEENIYRLESSSSPPRLSIQLMDSINEMPQASMDPFFAFRFLQKKCRSNSYQ</sequence>
<keyword evidence="3 4" id="KW-0539">Nucleus</keyword>
<feature type="domain" description="Histone deacetylase interacting" evidence="6">
    <location>
        <begin position="285"/>
        <end position="371"/>
    </location>
</feature>
<dbReference type="FunFam" id="1.20.1160.11:FF:000001">
    <property type="entry name" value="Paired amphipathic helix protein Sin3"/>
    <property type="match status" value="1"/>
</dbReference>
<organism evidence="7 8">
    <name type="scientific">Eruca vesicaria subsp. sativa</name>
    <name type="common">Garden rocket</name>
    <name type="synonym">Eruca sativa</name>
    <dbReference type="NCBI Taxonomy" id="29727"/>
    <lineage>
        <taxon>Eukaryota</taxon>
        <taxon>Viridiplantae</taxon>
        <taxon>Streptophyta</taxon>
        <taxon>Embryophyta</taxon>
        <taxon>Tracheophyta</taxon>
        <taxon>Spermatophyta</taxon>
        <taxon>Magnoliopsida</taxon>
        <taxon>eudicotyledons</taxon>
        <taxon>Gunneridae</taxon>
        <taxon>Pentapetalae</taxon>
        <taxon>rosids</taxon>
        <taxon>malvids</taxon>
        <taxon>Brassicales</taxon>
        <taxon>Brassicaceae</taxon>
        <taxon>Brassiceae</taxon>
        <taxon>Eruca</taxon>
    </lineage>
</organism>
<feature type="region of interest" description="Disordered" evidence="5">
    <location>
        <begin position="243"/>
        <end position="265"/>
    </location>
</feature>
<evidence type="ECO:0000259" key="6">
    <source>
        <dbReference type="SMART" id="SM00761"/>
    </source>
</evidence>
<dbReference type="SMART" id="SM00761">
    <property type="entry name" value="HDAC_interact"/>
    <property type="match status" value="1"/>
</dbReference>
<dbReference type="Gene3D" id="1.20.1160.11">
    <property type="entry name" value="Paired amphipathic helix"/>
    <property type="match status" value="1"/>
</dbReference>
<evidence type="ECO:0000256" key="2">
    <source>
        <dbReference type="ARBA" id="ARBA00022491"/>
    </source>
</evidence>
<dbReference type="InterPro" id="IPR003822">
    <property type="entry name" value="PAH"/>
</dbReference>
<dbReference type="InterPro" id="IPR031693">
    <property type="entry name" value="Sin3_C"/>
</dbReference>
<dbReference type="PROSITE" id="PS51477">
    <property type="entry name" value="PAH"/>
    <property type="match status" value="1"/>
</dbReference>
<dbReference type="InterPro" id="IPR039774">
    <property type="entry name" value="Sin3-like"/>
</dbReference>
<name>A0ABC8JNN4_ERUVS</name>
<dbReference type="Pfam" id="PF08295">
    <property type="entry name" value="Sin3_corepress"/>
    <property type="match status" value="1"/>
</dbReference>
<comment type="caution">
    <text evidence="7">The sequence shown here is derived from an EMBL/GenBank/DDBJ whole genome shotgun (WGS) entry which is preliminary data.</text>
</comment>
<keyword evidence="8" id="KW-1185">Reference proteome</keyword>
<keyword evidence="2" id="KW-0678">Repressor</keyword>
<dbReference type="InterPro" id="IPR013194">
    <property type="entry name" value="HDAC_interact_dom"/>
</dbReference>
<dbReference type="GO" id="GO:0005634">
    <property type="term" value="C:nucleus"/>
    <property type="evidence" value="ECO:0007669"/>
    <property type="project" value="UniProtKB-SubCell"/>
</dbReference>
<dbReference type="AlphaFoldDB" id="A0ABC8JNN4"/>
<dbReference type="PANTHER" id="PTHR12346:SF8">
    <property type="entry name" value="PAIRED AMPHIPATHIC HELIX PROTEIN SIN3-LIKE 2"/>
    <property type="match status" value="1"/>
</dbReference>
<accession>A0ABC8JNN4</accession>
<dbReference type="PANTHER" id="PTHR12346">
    <property type="entry name" value="SIN3B-RELATED"/>
    <property type="match status" value="1"/>
</dbReference>
<feature type="compositionally biased region" description="Low complexity" evidence="5">
    <location>
        <begin position="10"/>
        <end position="22"/>
    </location>
</feature>
<proteinExistence type="predicted"/>
<dbReference type="SUPFAM" id="SSF47762">
    <property type="entry name" value="PAH2 domain"/>
    <property type="match status" value="1"/>
</dbReference>
<reference evidence="7 8" key="1">
    <citation type="submission" date="2022-03" db="EMBL/GenBank/DDBJ databases">
        <authorList>
            <person name="Macdonald S."/>
            <person name="Ahmed S."/>
            <person name="Newling K."/>
        </authorList>
    </citation>
    <scope>NUCLEOTIDE SEQUENCE [LARGE SCALE GENOMIC DNA]</scope>
</reference>
<evidence type="ECO:0000256" key="4">
    <source>
        <dbReference type="PROSITE-ProRule" id="PRU00810"/>
    </source>
</evidence>
<evidence type="ECO:0000313" key="8">
    <source>
        <dbReference type="Proteomes" id="UP001642260"/>
    </source>
</evidence>
<evidence type="ECO:0000313" key="7">
    <source>
        <dbReference type="EMBL" id="CAH8327978.1"/>
    </source>
</evidence>
<comment type="subcellular location">
    <subcellularLocation>
        <location evidence="1 4">Nucleus</location>
    </subcellularLocation>
</comment>
<dbReference type="Proteomes" id="UP001642260">
    <property type="component" value="Unassembled WGS sequence"/>
</dbReference>
<gene>
    <name evidence="7" type="ORF">ERUC_LOCUS11221</name>
</gene>
<dbReference type="EMBL" id="CAKOAT010108487">
    <property type="protein sequence ID" value="CAH8327978.1"/>
    <property type="molecule type" value="Genomic_DNA"/>
</dbReference>
<evidence type="ECO:0000256" key="5">
    <source>
        <dbReference type="SAM" id="MobiDB-lite"/>
    </source>
</evidence>
<evidence type="ECO:0000256" key="1">
    <source>
        <dbReference type="ARBA" id="ARBA00004123"/>
    </source>
</evidence>
<dbReference type="Pfam" id="PF16879">
    <property type="entry name" value="Sin3a_C"/>
    <property type="match status" value="1"/>
</dbReference>
<protein>
    <recommendedName>
        <fullName evidence="6">Histone deacetylase interacting domain-containing protein</fullName>
    </recommendedName>
</protein>
<dbReference type="Pfam" id="PF02671">
    <property type="entry name" value="PAH"/>
    <property type="match status" value="1"/>
</dbReference>